<dbReference type="PANTHER" id="PTHR23531:SF2">
    <property type="entry name" value="PERMEASE"/>
    <property type="match status" value="1"/>
</dbReference>
<keyword evidence="3 4" id="KW-0472">Membrane</keyword>
<dbReference type="Proteomes" id="UP000621930">
    <property type="component" value="Unassembled WGS sequence"/>
</dbReference>
<dbReference type="InterPro" id="IPR036259">
    <property type="entry name" value="MFS_trans_sf"/>
</dbReference>
<evidence type="ECO:0000256" key="4">
    <source>
        <dbReference type="SAM" id="Phobius"/>
    </source>
</evidence>
<dbReference type="SUPFAM" id="SSF103473">
    <property type="entry name" value="MFS general substrate transporter"/>
    <property type="match status" value="1"/>
</dbReference>
<evidence type="ECO:0000256" key="2">
    <source>
        <dbReference type="ARBA" id="ARBA00022989"/>
    </source>
</evidence>
<dbReference type="PANTHER" id="PTHR23531">
    <property type="entry name" value="QUINOLENE RESISTANCE PROTEIN NORA"/>
    <property type="match status" value="1"/>
</dbReference>
<feature type="transmembrane region" description="Helical" evidence="4">
    <location>
        <begin position="389"/>
        <end position="409"/>
    </location>
</feature>
<feature type="transmembrane region" description="Helical" evidence="4">
    <location>
        <begin position="31"/>
        <end position="52"/>
    </location>
</feature>
<feature type="transmembrane region" description="Helical" evidence="4">
    <location>
        <begin position="364"/>
        <end position="383"/>
    </location>
</feature>
<accession>A0ABR8VW89</accession>
<feature type="transmembrane region" description="Helical" evidence="4">
    <location>
        <begin position="267"/>
        <end position="288"/>
    </location>
</feature>
<feature type="transmembrane region" description="Helical" evidence="4">
    <location>
        <begin position="300"/>
        <end position="316"/>
    </location>
</feature>
<evidence type="ECO:0000259" key="5">
    <source>
        <dbReference type="PROSITE" id="PS50850"/>
    </source>
</evidence>
<evidence type="ECO:0000313" key="6">
    <source>
        <dbReference type="EMBL" id="MBD8009033.1"/>
    </source>
</evidence>
<feature type="transmembrane region" description="Helical" evidence="4">
    <location>
        <begin position="72"/>
        <end position="90"/>
    </location>
</feature>
<feature type="transmembrane region" description="Helical" evidence="4">
    <location>
        <begin position="125"/>
        <end position="148"/>
    </location>
</feature>
<feature type="transmembrane region" description="Helical" evidence="4">
    <location>
        <begin position="322"/>
        <end position="343"/>
    </location>
</feature>
<name>A0ABR8VW89_9GAMM</name>
<dbReference type="InterPro" id="IPR052714">
    <property type="entry name" value="MFS_Exporter"/>
</dbReference>
<evidence type="ECO:0000256" key="3">
    <source>
        <dbReference type="ARBA" id="ARBA00023136"/>
    </source>
</evidence>
<dbReference type="EMBL" id="JACSPT010000006">
    <property type="protein sequence ID" value="MBD8009033.1"/>
    <property type="molecule type" value="Genomic_DNA"/>
</dbReference>
<dbReference type="Gene3D" id="1.20.1250.20">
    <property type="entry name" value="MFS general substrate transporter like domains"/>
    <property type="match status" value="2"/>
</dbReference>
<evidence type="ECO:0000313" key="7">
    <source>
        <dbReference type="Proteomes" id="UP000621930"/>
    </source>
</evidence>
<dbReference type="InterPro" id="IPR011701">
    <property type="entry name" value="MFS"/>
</dbReference>
<dbReference type="PROSITE" id="PS50850">
    <property type="entry name" value="MFS"/>
    <property type="match status" value="1"/>
</dbReference>
<dbReference type="InterPro" id="IPR020846">
    <property type="entry name" value="MFS_dom"/>
</dbReference>
<feature type="transmembrane region" description="Helical" evidence="4">
    <location>
        <begin position="232"/>
        <end position="261"/>
    </location>
</feature>
<dbReference type="Pfam" id="PF07690">
    <property type="entry name" value="MFS_1"/>
    <property type="match status" value="1"/>
</dbReference>
<dbReference type="CDD" id="cd17489">
    <property type="entry name" value="MFS_YfcJ_like"/>
    <property type="match status" value="1"/>
</dbReference>
<keyword evidence="1 4" id="KW-0812">Transmembrane</keyword>
<feature type="domain" description="Major facilitator superfamily (MFS) profile" evidence="5">
    <location>
        <begin position="36"/>
        <end position="413"/>
    </location>
</feature>
<proteinExistence type="predicted"/>
<sequence length="414" mass="46370">MLAYKNNTHVQSQRLSHILFRILMNDNTSLLWTKSFVLCLSNNLFLFIFYFAQTTILPIYILKELGGNLTQAGLAMTLFMVSAIAVRPFSGLIIERFGIRKTLIVSEIFFNIFSLAYLFADQLTILFIIRFLHGIWFSILTTVCVPVVNQFIPEQRKGEGMGYFVMSVNLGIVLGPFIGLSLMEYWSYFQVSILLVALVFIGFTFCFLIPVKEPEKIIENSNKKTSLELTDFVEKTVLPVAVLAMLISFSYASIMSFIAPFAASKGLMAYAGLFFVVFAISMMSLRPITGKIYDRKGPQYVIYPALVAFSLGLFLLSQIQSLWGFMLAAVMIGVGFGSVQPCIQTLAIQRAPKHRIGYATSTFYTFYDLGIAIGSLLIGAIIAAYSYQLAFILCGLLTLSSIVYFKLLVQRKTD</sequence>
<feature type="transmembrane region" description="Helical" evidence="4">
    <location>
        <begin position="160"/>
        <end position="182"/>
    </location>
</feature>
<comment type="caution">
    <text evidence="6">The sequence shown here is derived from an EMBL/GenBank/DDBJ whole genome shotgun (WGS) entry which is preliminary data.</text>
</comment>
<gene>
    <name evidence="6" type="ORF">H9629_06715</name>
</gene>
<keyword evidence="2 4" id="KW-1133">Transmembrane helix</keyword>
<feature type="transmembrane region" description="Helical" evidence="4">
    <location>
        <begin position="188"/>
        <end position="211"/>
    </location>
</feature>
<organism evidence="6 7">
    <name type="scientific">Acinetobacter pecorum</name>
    <dbReference type="NCBI Taxonomy" id="2762215"/>
    <lineage>
        <taxon>Bacteria</taxon>
        <taxon>Pseudomonadati</taxon>
        <taxon>Pseudomonadota</taxon>
        <taxon>Gammaproteobacteria</taxon>
        <taxon>Moraxellales</taxon>
        <taxon>Moraxellaceae</taxon>
        <taxon>Acinetobacter</taxon>
    </lineage>
</organism>
<evidence type="ECO:0000256" key="1">
    <source>
        <dbReference type="ARBA" id="ARBA00022692"/>
    </source>
</evidence>
<protein>
    <submittedName>
        <fullName evidence="6">MFS transporter</fullName>
    </submittedName>
</protein>
<keyword evidence="7" id="KW-1185">Reference proteome</keyword>
<feature type="transmembrane region" description="Helical" evidence="4">
    <location>
        <begin position="102"/>
        <end position="119"/>
    </location>
</feature>
<reference evidence="6 7" key="1">
    <citation type="submission" date="2020-08" db="EMBL/GenBank/DDBJ databases">
        <title>A Genomic Blueprint of the Chicken Gut Microbiome.</title>
        <authorList>
            <person name="Gilroy R."/>
            <person name="Ravi A."/>
            <person name="Getino M."/>
            <person name="Pursley I."/>
            <person name="Horton D.L."/>
            <person name="Alikhan N.-F."/>
            <person name="Baker D."/>
            <person name="Gharbi K."/>
            <person name="Hall N."/>
            <person name="Watson M."/>
            <person name="Adriaenssens E.M."/>
            <person name="Foster-Nyarko E."/>
            <person name="Jarju S."/>
            <person name="Secka A."/>
            <person name="Antonio M."/>
            <person name="Oren A."/>
            <person name="Chaudhuri R."/>
            <person name="La Ragione R.M."/>
            <person name="Hildebrand F."/>
            <person name="Pallen M.J."/>
        </authorList>
    </citation>
    <scope>NUCLEOTIDE SEQUENCE [LARGE SCALE GENOMIC DNA]</scope>
    <source>
        <strain evidence="6 7">Sa1BUA6</strain>
    </source>
</reference>